<reference evidence="1 2" key="1">
    <citation type="submission" date="2015-01" db="EMBL/GenBank/DDBJ databases">
        <title>Evolution of Trichinella species and genotypes.</title>
        <authorList>
            <person name="Korhonen P.K."/>
            <person name="Edoardo P."/>
            <person name="Giuseppe L.R."/>
            <person name="Gasser R.B."/>
        </authorList>
    </citation>
    <scope>NUCLEOTIDE SEQUENCE [LARGE SCALE GENOMIC DNA]</scope>
    <source>
        <strain evidence="1">ISS417</strain>
    </source>
</reference>
<sequence length="31" mass="3692">MYSIQHHVPATINKDQQQEYDTIFQSKNAQQ</sequence>
<dbReference type="AlphaFoldDB" id="A0A0V0SSC9"/>
<evidence type="ECO:0000313" key="1">
    <source>
        <dbReference type="EMBL" id="KRX29628.1"/>
    </source>
</evidence>
<comment type="caution">
    <text evidence="1">The sequence shown here is derived from an EMBL/GenBank/DDBJ whole genome shotgun (WGS) entry which is preliminary data.</text>
</comment>
<protein>
    <submittedName>
        <fullName evidence="1">Uncharacterized protein</fullName>
    </submittedName>
</protein>
<keyword evidence="2" id="KW-1185">Reference proteome</keyword>
<evidence type="ECO:0000313" key="2">
    <source>
        <dbReference type="Proteomes" id="UP000055048"/>
    </source>
</evidence>
<dbReference type="Proteomes" id="UP000055048">
    <property type="component" value="Unassembled WGS sequence"/>
</dbReference>
<accession>A0A0V0SSC9</accession>
<dbReference type="EMBL" id="JYDJ01003117">
    <property type="protein sequence ID" value="KRX29628.1"/>
    <property type="molecule type" value="Genomic_DNA"/>
</dbReference>
<gene>
    <name evidence="1" type="ORF">T05_2536</name>
</gene>
<organism evidence="1 2">
    <name type="scientific">Trichinella murrelli</name>
    <dbReference type="NCBI Taxonomy" id="144512"/>
    <lineage>
        <taxon>Eukaryota</taxon>
        <taxon>Metazoa</taxon>
        <taxon>Ecdysozoa</taxon>
        <taxon>Nematoda</taxon>
        <taxon>Enoplea</taxon>
        <taxon>Dorylaimia</taxon>
        <taxon>Trichinellida</taxon>
        <taxon>Trichinellidae</taxon>
        <taxon>Trichinella</taxon>
    </lineage>
</organism>
<proteinExistence type="predicted"/>
<name>A0A0V0SSC9_9BILA</name>